<feature type="coiled-coil region" evidence="1">
    <location>
        <begin position="64"/>
        <end position="91"/>
    </location>
</feature>
<evidence type="ECO:0000256" key="2">
    <source>
        <dbReference type="SAM" id="Phobius"/>
    </source>
</evidence>
<sequence length="115" mass="13702">MNNKAMIYRPTIEYNYKNKKDRNKEEAISLKEWIKEFVTDIVIFFLGILVFVLSIANAYNTYLLIKLKIEKISLLKENQALKREYQFLTSRDVVLRKAKTLGLYPPQKEDILRLE</sequence>
<protein>
    <recommendedName>
        <fullName evidence="4">Cell division protein FtsL</fullName>
    </recommendedName>
</protein>
<reference evidence="3" key="1">
    <citation type="journal article" date="2020" name="mSystems">
        <title>Genome- and Community-Level Interaction Insights into Carbon Utilization and Element Cycling Functions of Hydrothermarchaeota in Hydrothermal Sediment.</title>
        <authorList>
            <person name="Zhou Z."/>
            <person name="Liu Y."/>
            <person name="Xu W."/>
            <person name="Pan J."/>
            <person name="Luo Z.H."/>
            <person name="Li M."/>
        </authorList>
    </citation>
    <scope>NUCLEOTIDE SEQUENCE [LARGE SCALE GENOMIC DNA]</scope>
    <source>
        <strain evidence="3">SpSt-6</strain>
    </source>
</reference>
<feature type="transmembrane region" description="Helical" evidence="2">
    <location>
        <begin position="41"/>
        <end position="65"/>
    </location>
</feature>
<dbReference type="EMBL" id="DSZN01000134">
    <property type="protein sequence ID" value="HGQ86323.1"/>
    <property type="molecule type" value="Genomic_DNA"/>
</dbReference>
<keyword evidence="2" id="KW-0812">Transmembrane</keyword>
<gene>
    <name evidence="3" type="ORF">ENT66_08675</name>
</gene>
<evidence type="ECO:0000256" key="1">
    <source>
        <dbReference type="SAM" id="Coils"/>
    </source>
</evidence>
<name>A0A7C4NVI2_9BACT</name>
<evidence type="ECO:0008006" key="4">
    <source>
        <dbReference type="Google" id="ProtNLM"/>
    </source>
</evidence>
<keyword evidence="2" id="KW-0472">Membrane</keyword>
<proteinExistence type="predicted"/>
<keyword evidence="2" id="KW-1133">Transmembrane helix</keyword>
<evidence type="ECO:0000313" key="3">
    <source>
        <dbReference type="EMBL" id="HGQ86323.1"/>
    </source>
</evidence>
<organism evidence="3">
    <name type="scientific">Thermodesulfobacterium geofontis</name>
    <dbReference type="NCBI Taxonomy" id="1295609"/>
    <lineage>
        <taxon>Bacteria</taxon>
        <taxon>Pseudomonadati</taxon>
        <taxon>Thermodesulfobacteriota</taxon>
        <taxon>Thermodesulfobacteria</taxon>
        <taxon>Thermodesulfobacteriales</taxon>
        <taxon>Thermodesulfobacteriaceae</taxon>
        <taxon>Thermodesulfobacterium</taxon>
    </lineage>
</organism>
<comment type="caution">
    <text evidence="3">The sequence shown here is derived from an EMBL/GenBank/DDBJ whole genome shotgun (WGS) entry which is preliminary data.</text>
</comment>
<accession>A0A7C4NVI2</accession>
<dbReference type="AlphaFoldDB" id="A0A7C4NVI2"/>
<keyword evidence="1" id="KW-0175">Coiled coil</keyword>